<dbReference type="Proteomes" id="UP000092124">
    <property type="component" value="Unassembled WGS sequence"/>
</dbReference>
<accession>A0A1A6FU59</accession>
<protein>
    <submittedName>
        <fullName evidence="1">Uncharacterized protein</fullName>
    </submittedName>
</protein>
<keyword evidence="2" id="KW-1185">Reference proteome</keyword>
<gene>
    <name evidence="1" type="ORF">A6R68_11756</name>
</gene>
<name>A0A1A6FU59_NEOLE</name>
<dbReference type="AlphaFoldDB" id="A0A1A6FU59"/>
<comment type="caution">
    <text evidence="1">The sequence shown here is derived from an EMBL/GenBank/DDBJ whole genome shotgun (WGS) entry which is preliminary data.</text>
</comment>
<evidence type="ECO:0000313" key="1">
    <source>
        <dbReference type="EMBL" id="OBS57119.1"/>
    </source>
</evidence>
<dbReference type="STRING" id="56216.A0A1A6FU59"/>
<sequence length="119" mass="13087">MLPTDYEITQRTDYVGLKLDCKSDVQGKAITTAARPGPSMVSTVDTPQEFDVVIGAYILPKHSKKGLKKMQANSAKVMSMCAEAILALVEPKKLKPKMPKRPNSKLHQLAFADYPKLGK</sequence>
<evidence type="ECO:0000313" key="2">
    <source>
        <dbReference type="Proteomes" id="UP000092124"/>
    </source>
</evidence>
<proteinExistence type="predicted"/>
<reference evidence="1 2" key="1">
    <citation type="submission" date="2016-06" db="EMBL/GenBank/DDBJ databases">
        <title>The Draft Genome Sequence and Annotation of the Desert Woodrat Neotoma lepida.</title>
        <authorList>
            <person name="Campbell M."/>
            <person name="Oakeson K.F."/>
            <person name="Yandell M."/>
            <person name="Halpert J.R."/>
            <person name="Dearing D."/>
        </authorList>
    </citation>
    <scope>NUCLEOTIDE SEQUENCE [LARGE SCALE GENOMIC DNA]</scope>
    <source>
        <strain evidence="1">417</strain>
        <tissue evidence="1">Liver</tissue>
    </source>
</reference>
<dbReference type="EMBL" id="LZPO01117503">
    <property type="protein sequence ID" value="OBS57119.1"/>
    <property type="molecule type" value="Genomic_DNA"/>
</dbReference>
<organism evidence="1 2">
    <name type="scientific">Neotoma lepida</name>
    <name type="common">Desert woodrat</name>
    <dbReference type="NCBI Taxonomy" id="56216"/>
    <lineage>
        <taxon>Eukaryota</taxon>
        <taxon>Metazoa</taxon>
        <taxon>Chordata</taxon>
        <taxon>Craniata</taxon>
        <taxon>Vertebrata</taxon>
        <taxon>Euteleostomi</taxon>
        <taxon>Mammalia</taxon>
        <taxon>Eutheria</taxon>
        <taxon>Euarchontoglires</taxon>
        <taxon>Glires</taxon>
        <taxon>Rodentia</taxon>
        <taxon>Myomorpha</taxon>
        <taxon>Muroidea</taxon>
        <taxon>Cricetidae</taxon>
        <taxon>Neotominae</taxon>
        <taxon>Neotoma</taxon>
    </lineage>
</organism>